<gene>
    <name evidence="2" type="ORF">VM1G_03376</name>
</gene>
<dbReference type="AlphaFoldDB" id="A0A194VUS0"/>
<dbReference type="Proteomes" id="UP000078559">
    <property type="component" value="Chromosome 3"/>
</dbReference>
<keyword evidence="3" id="KW-1185">Reference proteome</keyword>
<protein>
    <submittedName>
        <fullName evidence="2">Uncharacterized protein</fullName>
    </submittedName>
</protein>
<dbReference type="EMBL" id="CM003100">
    <property type="protein sequence ID" value="KUI67961.1"/>
    <property type="molecule type" value="Genomic_DNA"/>
</dbReference>
<dbReference type="SMR" id="A0A194VUS0"/>
<organism evidence="2 3">
    <name type="scientific">Cytospora mali</name>
    <name type="common">Apple Valsa canker fungus</name>
    <name type="synonym">Valsa mali</name>
    <dbReference type="NCBI Taxonomy" id="578113"/>
    <lineage>
        <taxon>Eukaryota</taxon>
        <taxon>Fungi</taxon>
        <taxon>Dikarya</taxon>
        <taxon>Ascomycota</taxon>
        <taxon>Pezizomycotina</taxon>
        <taxon>Sordariomycetes</taxon>
        <taxon>Sordariomycetidae</taxon>
        <taxon>Diaporthales</taxon>
        <taxon>Cytosporaceae</taxon>
        <taxon>Cytospora</taxon>
    </lineage>
</organism>
<accession>A0A194VUS0</accession>
<evidence type="ECO:0000313" key="2">
    <source>
        <dbReference type="EMBL" id="KUI67961.1"/>
    </source>
</evidence>
<dbReference type="OrthoDB" id="3598799at2759"/>
<evidence type="ECO:0000256" key="1">
    <source>
        <dbReference type="SAM" id="MobiDB-lite"/>
    </source>
</evidence>
<proteinExistence type="predicted"/>
<name>A0A194VUS0_CYTMA</name>
<feature type="region of interest" description="Disordered" evidence="1">
    <location>
        <begin position="1"/>
        <end position="49"/>
    </location>
</feature>
<reference evidence="2" key="1">
    <citation type="submission" date="2014-12" db="EMBL/GenBank/DDBJ databases">
        <title>Genome Sequence of Valsa Canker Pathogens Uncovers a Specific Adaption of Colonization on Woody Bark.</title>
        <authorList>
            <person name="Yin Z."/>
            <person name="Liu H."/>
            <person name="Gao X."/>
            <person name="Li Z."/>
            <person name="Song N."/>
            <person name="Ke X."/>
            <person name="Dai Q."/>
            <person name="Wu Y."/>
            <person name="Sun Y."/>
            <person name="Xu J.-R."/>
            <person name="Kang Z.K."/>
            <person name="Wang L."/>
            <person name="Huang L."/>
        </authorList>
    </citation>
    <scope>NUCLEOTIDE SEQUENCE [LARGE SCALE GENOMIC DNA]</scope>
    <source>
        <strain evidence="2">03-8</strain>
    </source>
</reference>
<evidence type="ECO:0000313" key="3">
    <source>
        <dbReference type="Proteomes" id="UP000078559"/>
    </source>
</evidence>
<sequence>MPPKAAKRKTKAVPKDDDPWGSPDNQPKKKSRLSAAQAEKLVDDKHHAERPVISQFQNWADWQTKFEEKERSDKRQFGDAFKRNIEAKQDEFEALFVRSNDELNNMGNKYVKLIQDSYVESSPASKSNPKPQATKSRQDHPLFKAGQHILQKCHKLIADHDETNDKATQGSTRPDLPHEQWKKDIHMVQELLLYGRQHGENIVECIVIPGSTDEGKGHLLTPDREELSETGRIAVDMYRKSAEGVMKGGPTWGEMARSQAGAFGRALDGLAGV</sequence>
<feature type="compositionally biased region" description="Basic and acidic residues" evidence="1">
    <location>
        <begin position="40"/>
        <end position="49"/>
    </location>
</feature>
<feature type="compositionally biased region" description="Basic residues" evidence="1">
    <location>
        <begin position="1"/>
        <end position="12"/>
    </location>
</feature>